<keyword evidence="1" id="KW-1133">Transmembrane helix</keyword>
<proteinExistence type="predicted"/>
<keyword evidence="1" id="KW-0472">Membrane</keyword>
<dbReference type="EMBL" id="MKGL01000153">
    <property type="protein sequence ID" value="RNF04779.1"/>
    <property type="molecule type" value="Genomic_DNA"/>
</dbReference>
<dbReference type="VEuPathDB" id="TriTrypDB:TRSC58_06817"/>
<dbReference type="RefSeq" id="XP_029238291.1">
    <property type="nucleotide sequence ID" value="XM_029381810.1"/>
</dbReference>
<dbReference type="Proteomes" id="UP000283634">
    <property type="component" value="Unassembled WGS sequence"/>
</dbReference>
<reference evidence="2 3" key="1">
    <citation type="journal article" date="2018" name="BMC Genomics">
        <title>Genomic comparison of Trypanosoma conorhini and Trypanosoma rangeli to Trypanosoma cruzi strains of high and low virulence.</title>
        <authorList>
            <person name="Bradwell K.R."/>
            <person name="Koparde V.N."/>
            <person name="Matveyev A.V."/>
            <person name="Serrano M.G."/>
            <person name="Alves J.M."/>
            <person name="Parikh H."/>
            <person name="Huang B."/>
            <person name="Lee V."/>
            <person name="Espinosa-Alvarez O."/>
            <person name="Ortiz P.A."/>
            <person name="Costa-Martins A.G."/>
            <person name="Teixeira M.M."/>
            <person name="Buck G.A."/>
        </authorList>
    </citation>
    <scope>NUCLEOTIDE SEQUENCE [LARGE SCALE GENOMIC DNA]</scope>
    <source>
        <strain evidence="2 3">AM80</strain>
    </source>
</reference>
<organism evidence="2 3">
    <name type="scientific">Trypanosoma rangeli</name>
    <dbReference type="NCBI Taxonomy" id="5698"/>
    <lineage>
        <taxon>Eukaryota</taxon>
        <taxon>Discoba</taxon>
        <taxon>Euglenozoa</taxon>
        <taxon>Kinetoplastea</taxon>
        <taxon>Metakinetoplastina</taxon>
        <taxon>Trypanosomatida</taxon>
        <taxon>Trypanosomatidae</taxon>
        <taxon>Trypanosoma</taxon>
        <taxon>Herpetosoma</taxon>
    </lineage>
</organism>
<name>A0A3R7KMR1_TRYRA</name>
<dbReference type="GeneID" id="40328837"/>
<feature type="transmembrane region" description="Helical" evidence="1">
    <location>
        <begin position="20"/>
        <end position="50"/>
    </location>
</feature>
<evidence type="ECO:0000256" key="1">
    <source>
        <dbReference type="SAM" id="Phobius"/>
    </source>
</evidence>
<feature type="transmembrane region" description="Helical" evidence="1">
    <location>
        <begin position="71"/>
        <end position="91"/>
    </location>
</feature>
<dbReference type="AlphaFoldDB" id="A0A3R7KMR1"/>
<comment type="caution">
    <text evidence="2">The sequence shown here is derived from an EMBL/GenBank/DDBJ whole genome shotgun (WGS) entry which is preliminary data.</text>
</comment>
<evidence type="ECO:0000313" key="2">
    <source>
        <dbReference type="EMBL" id="RNF04779.1"/>
    </source>
</evidence>
<sequence>MKLALQSDALVTIEPRSLSWLMPLFLSISLSLSPFSLALCVLLFTCLPAASPLLGSRVPKCVCVSRPCLKLIKCFFRFGLSLFILLLAIYMEGASSSGQIIVPALSVQIPKDASGTSLSTATTLKVRSLAAGQVDRIVSAALPDGMLLSKDARTAL</sequence>
<keyword evidence="3" id="KW-1185">Reference proteome</keyword>
<keyword evidence="1" id="KW-0812">Transmembrane</keyword>
<evidence type="ECO:0000313" key="3">
    <source>
        <dbReference type="Proteomes" id="UP000283634"/>
    </source>
</evidence>
<protein>
    <submittedName>
        <fullName evidence="2">Uncharacterized protein</fullName>
    </submittedName>
</protein>
<accession>A0A3R7KMR1</accession>
<gene>
    <name evidence="2" type="ORF">TraAM80_04904</name>
</gene>